<dbReference type="EMBL" id="BARU01010496">
    <property type="protein sequence ID" value="GAH33596.1"/>
    <property type="molecule type" value="Genomic_DNA"/>
</dbReference>
<name>X1EJV7_9ZZZZ</name>
<comment type="caution">
    <text evidence="1">The sequence shown here is derived from an EMBL/GenBank/DDBJ whole genome shotgun (WGS) entry which is preliminary data.</text>
</comment>
<sequence length="39" mass="4227">MVNLDENLIVKVDVAIGDLQALSWQLSSCCPTGRIHSTV</sequence>
<reference evidence="1" key="1">
    <citation type="journal article" date="2014" name="Front. Microbiol.">
        <title>High frequency of phylogenetically diverse reductive dehalogenase-homologous genes in deep subseafloor sedimentary metagenomes.</title>
        <authorList>
            <person name="Kawai M."/>
            <person name="Futagami T."/>
            <person name="Toyoda A."/>
            <person name="Takaki Y."/>
            <person name="Nishi S."/>
            <person name="Hori S."/>
            <person name="Arai W."/>
            <person name="Tsubouchi T."/>
            <person name="Morono Y."/>
            <person name="Uchiyama I."/>
            <person name="Ito T."/>
            <person name="Fujiyama A."/>
            <person name="Inagaki F."/>
            <person name="Takami H."/>
        </authorList>
    </citation>
    <scope>NUCLEOTIDE SEQUENCE</scope>
    <source>
        <strain evidence="1">Expedition CK06-06</strain>
    </source>
</reference>
<dbReference type="AlphaFoldDB" id="X1EJV7"/>
<gene>
    <name evidence="1" type="ORF">S03H2_19996</name>
</gene>
<evidence type="ECO:0000313" key="1">
    <source>
        <dbReference type="EMBL" id="GAH33596.1"/>
    </source>
</evidence>
<proteinExistence type="predicted"/>
<accession>X1EJV7</accession>
<protein>
    <submittedName>
        <fullName evidence="1">Uncharacterized protein</fullName>
    </submittedName>
</protein>
<organism evidence="1">
    <name type="scientific">marine sediment metagenome</name>
    <dbReference type="NCBI Taxonomy" id="412755"/>
    <lineage>
        <taxon>unclassified sequences</taxon>
        <taxon>metagenomes</taxon>
        <taxon>ecological metagenomes</taxon>
    </lineage>
</organism>